<sequence>MIKYLSLIAVLCCVLNVSAQEIDADLIAIKERMDAVNAFTADLELDLDAPFINMPTKHASMQYQKGKDIKFSSDDFVVLPKRGLDFALSELFEHPFITVNRGEESLHGILVKVLNVIPTGDESDMALATLYLDTHNQRIAASEITTKKQGTYKLDMRYAANQDILPNYVEVSFAIEKLKIPLNFMGSDTKIDRKTLRNMDTKTGKIKLQISNYKID</sequence>
<feature type="signal peptide" evidence="1">
    <location>
        <begin position="1"/>
        <end position="19"/>
    </location>
</feature>
<evidence type="ECO:0000256" key="1">
    <source>
        <dbReference type="SAM" id="SignalP"/>
    </source>
</evidence>
<comment type="caution">
    <text evidence="2">The sequence shown here is derived from an EMBL/GenBank/DDBJ whole genome shotgun (WGS) entry which is preliminary data.</text>
</comment>
<gene>
    <name evidence="2" type="ORF">DSL99_4075</name>
</gene>
<proteinExistence type="predicted"/>
<dbReference type="RefSeq" id="WP_073101224.1">
    <property type="nucleotide sequence ID" value="NZ_JBALUR010000011.1"/>
</dbReference>
<dbReference type="AlphaFoldDB" id="A0A4Q0P5V1"/>
<dbReference type="STRING" id="1122159.SAMN02745246_04078"/>
<evidence type="ECO:0000313" key="2">
    <source>
        <dbReference type="EMBL" id="RXG21019.1"/>
    </source>
</evidence>
<dbReference type="Proteomes" id="UP000290608">
    <property type="component" value="Unassembled WGS sequence"/>
</dbReference>
<evidence type="ECO:0000313" key="3">
    <source>
        <dbReference type="Proteomes" id="UP000290608"/>
    </source>
</evidence>
<keyword evidence="1" id="KW-0732">Signal</keyword>
<organism evidence="2 3">
    <name type="scientific">Leeuwenhoekiella marinoflava</name>
    <dbReference type="NCBI Taxonomy" id="988"/>
    <lineage>
        <taxon>Bacteria</taxon>
        <taxon>Pseudomonadati</taxon>
        <taxon>Bacteroidota</taxon>
        <taxon>Flavobacteriia</taxon>
        <taxon>Flavobacteriales</taxon>
        <taxon>Flavobacteriaceae</taxon>
        <taxon>Leeuwenhoekiella</taxon>
    </lineage>
</organism>
<dbReference type="EMBL" id="QOVL01000034">
    <property type="protein sequence ID" value="RXG21019.1"/>
    <property type="molecule type" value="Genomic_DNA"/>
</dbReference>
<accession>A0A4Q0P5V1</accession>
<feature type="chain" id="PRO_5020470702" description="Outer membrane lipoprotein-sorting protein" evidence="1">
    <location>
        <begin position="20"/>
        <end position="216"/>
    </location>
</feature>
<protein>
    <recommendedName>
        <fullName evidence="4">Outer membrane lipoprotein-sorting protein</fullName>
    </recommendedName>
</protein>
<name>A0A4Q0P5V1_9FLAO</name>
<evidence type="ECO:0008006" key="4">
    <source>
        <dbReference type="Google" id="ProtNLM"/>
    </source>
</evidence>
<reference evidence="2 3" key="1">
    <citation type="submission" date="2018-07" db="EMBL/GenBank/DDBJ databases">
        <title>Leeuwenhoekiella genomics.</title>
        <authorList>
            <person name="Tahon G."/>
            <person name="Willems A."/>
        </authorList>
    </citation>
    <scope>NUCLEOTIDE SEQUENCE [LARGE SCALE GENOMIC DNA]</scope>
    <source>
        <strain evidence="2 3">LMG 1345</strain>
    </source>
</reference>